<dbReference type="RefSeq" id="WP_346819420.1">
    <property type="nucleotide sequence ID" value="NZ_JBDKWZ010000001.1"/>
</dbReference>
<feature type="domain" description="Translocation and assembly module TamB C-terminal" evidence="6">
    <location>
        <begin position="1165"/>
        <end position="1611"/>
    </location>
</feature>
<evidence type="ECO:0000256" key="4">
    <source>
        <dbReference type="ARBA" id="ARBA00023136"/>
    </source>
</evidence>
<reference evidence="7 8" key="1">
    <citation type="submission" date="2024-04" db="EMBL/GenBank/DDBJ databases">
        <title>Novel genus in family Flammeovirgaceae.</title>
        <authorList>
            <person name="Nguyen T.H."/>
            <person name="Vuong T.Q."/>
            <person name="Le H."/>
            <person name="Kim S.-G."/>
        </authorList>
    </citation>
    <scope>NUCLEOTIDE SEQUENCE [LARGE SCALE GENOMIC DNA]</scope>
    <source>
        <strain evidence="7 8">JCM 23209</strain>
    </source>
</reference>
<dbReference type="GO" id="GO:0090313">
    <property type="term" value="P:regulation of protein targeting to membrane"/>
    <property type="evidence" value="ECO:0007669"/>
    <property type="project" value="TreeGrafter"/>
</dbReference>
<feature type="compositionally biased region" description="Basic and acidic residues" evidence="5">
    <location>
        <begin position="1625"/>
        <end position="1638"/>
    </location>
</feature>
<evidence type="ECO:0000256" key="1">
    <source>
        <dbReference type="ARBA" id="ARBA00004167"/>
    </source>
</evidence>
<comment type="caution">
    <text evidence="7">The sequence shown here is derived from an EMBL/GenBank/DDBJ whole genome shotgun (WGS) entry which is preliminary data.</text>
</comment>
<evidence type="ECO:0000256" key="3">
    <source>
        <dbReference type="ARBA" id="ARBA00022989"/>
    </source>
</evidence>
<name>A0AAW9S7A1_9BACT</name>
<feature type="compositionally biased region" description="Basic residues" evidence="5">
    <location>
        <begin position="1639"/>
        <end position="1650"/>
    </location>
</feature>
<dbReference type="Proteomes" id="UP001403385">
    <property type="component" value="Unassembled WGS sequence"/>
</dbReference>
<sequence>MWVLLVPHILLLAIYLLLQVPIVQSLVLEKAEQILEEQLQTEVKIGRLQIDLPSSIAIKELLVRDLSKDTLLYAGNISCDPYLWDLTRQRISLGNVQLQNLTGKLKRNVQDSTFNFQFIIDAFSDSVKTAKPEAKEPSPWQFVLTNGTLENIRFVFEDPVSGTDFSTQLGTLVLDIDEFDLNANRIALKDIILENTNASLAFSEVVKAVETEVQDTSTEASGMIDIDVHRLTLRNSSFEMSGPGKNTMQVKIGEFSGTLERLNLPAREVIIDELELSNSRFEMGSVASKDTVAEPFEGLNLEWKLHAQTISLSGNEVNLKQLDAPQKGQGFDPGHIYLTDMATQLEDIYVHQDTVSAILAGLSFQEQGGLSVNALKGDLFLNRKQAHVHKFLLKTPHTLLQTSTALNFPSLAALADSLEGLVMDCSIPPSYIGISDIRYLMGNQWDSLGFGISPTGTVHFSGEVKGGIKNLQINSLNAHGLDSFSLALHGKMKEVLSVDAMEMDLVLDSLTATRSFLNSLVAESPVLFPKSNHLKGKLKGTLGNMKGSLAYASDMGQASIELQIKPEDKSERFDTQIALSDFQIGKVLRQDSLLGKMSVDLTAWGYNVLEDSRKVFWEGNLPLLQLNRYDYSTLTLSGEYGDSTLIAAIEVGEEDLTAKVQSRVEIKDTIPVISLTAEIEKANITELNWSEEELRMHTRLQAELEGNSMDVMKGFVQLNDFHLFYDQDPLDLSIIRLEVDNSPSNTAVALGSEAFDGRIEGNFAFSEMPKVIKSHITGYLIQEDSNQHAHQLEMKLAVSDPVKVIKPFAHELDSMAPLNLYAFLNTEKNSFDLDLSLPNVQYGDLKLDSLKSLVQVTNKGLEYLLGFSSLQGTSFKLHHTQANGLLKRDSMSLALYIADSVGTSRFGVQGALSIQDSSYSVHLDPNGFLIDYVPWMVPVDNALHFSKGSLRVHNFSLTHQQQRILIESQQGEEASWLTVGFQQFDLSLVKRILNSEDLIGGILEGKVSFAILPEFFGLEGDLNIHQLAVLGDTLGNLALQAEMPNPEHIIFDTQLKSAKNDIQAKGQLNNKEKDPLDLALTIHHLDLQSLSGILEETLGDLSGSVQGHLNLKGELPLPQRGDGEFTFVKTGFNFKMLNTYFTVDQQKLRYQDRKMLFDQFTLIDKREKQARVDGNITLDEGFNLLLGLDVHTDDFLVLNTTQEDNDLYYGTILLTSDGKIRGTAENPIIDMSIRLNEGSQLTYVLPEEELEAVHGAGVVQFVEKNAEKELVPVEEDSLSSLISGIGIDLNTTIEIDQATGLNIIVDPKAGDHLNMTGGGTLNFKMDPLGDMKLTGVYQIENGEYQFTFYDLIKKNFTIRQGSSIIWNGDPMNATMDITASYETRTAPYGIMNRISDSEREAYRKKYWFDVNLNLDEELLEPDISFDIQISDKNSDGRVSTALRSLNEDESELNKQVFALLLFDSFISTASSSGGGMNDMMASTTRNSVSGILTDQLNNLSDKLITGVDLNFDLQSYEQNTESGKQEVTELGVQLKKQFLNDRLEVNVGGNVELSGNKTDSNTGFAENIVIEYKLTKDGRYRLKVFRNNQYDVIVDGQVIVNGVSLLFTKDYNRWKDLFRKKKKQEKANGIDEKEEKKETSRKKNKKVEGN</sequence>
<keyword evidence="4" id="KW-0472">Membrane</keyword>
<dbReference type="GO" id="GO:0005886">
    <property type="term" value="C:plasma membrane"/>
    <property type="evidence" value="ECO:0007669"/>
    <property type="project" value="InterPro"/>
</dbReference>
<dbReference type="InterPro" id="IPR052894">
    <property type="entry name" value="AsmA-related"/>
</dbReference>
<dbReference type="PANTHER" id="PTHR30441">
    <property type="entry name" value="DUF748 DOMAIN-CONTAINING PROTEIN"/>
    <property type="match status" value="1"/>
</dbReference>
<organism evidence="7 8">
    <name type="scientific">Rapidithrix thailandica</name>
    <dbReference type="NCBI Taxonomy" id="413964"/>
    <lineage>
        <taxon>Bacteria</taxon>
        <taxon>Pseudomonadati</taxon>
        <taxon>Bacteroidota</taxon>
        <taxon>Cytophagia</taxon>
        <taxon>Cytophagales</taxon>
        <taxon>Flammeovirgaceae</taxon>
        <taxon>Rapidithrix</taxon>
    </lineage>
</organism>
<dbReference type="InterPro" id="IPR007452">
    <property type="entry name" value="TamB_C"/>
</dbReference>
<proteinExistence type="predicted"/>
<comment type="subcellular location">
    <subcellularLocation>
        <location evidence="1">Membrane</location>
        <topology evidence="1">Single-pass membrane protein</topology>
    </subcellularLocation>
</comment>
<keyword evidence="3" id="KW-1133">Transmembrane helix</keyword>
<evidence type="ECO:0000256" key="5">
    <source>
        <dbReference type="SAM" id="MobiDB-lite"/>
    </source>
</evidence>
<keyword evidence="2" id="KW-0812">Transmembrane</keyword>
<dbReference type="PANTHER" id="PTHR30441:SF8">
    <property type="entry name" value="DUF748 DOMAIN-CONTAINING PROTEIN"/>
    <property type="match status" value="1"/>
</dbReference>
<gene>
    <name evidence="7" type="ORF">AAG747_01875</name>
</gene>
<evidence type="ECO:0000313" key="7">
    <source>
        <dbReference type="EMBL" id="MEN7546636.1"/>
    </source>
</evidence>
<feature type="region of interest" description="Disordered" evidence="5">
    <location>
        <begin position="1622"/>
        <end position="1650"/>
    </location>
</feature>
<dbReference type="GO" id="GO:0009306">
    <property type="term" value="P:protein secretion"/>
    <property type="evidence" value="ECO:0007669"/>
    <property type="project" value="InterPro"/>
</dbReference>
<evidence type="ECO:0000256" key="2">
    <source>
        <dbReference type="ARBA" id="ARBA00022692"/>
    </source>
</evidence>
<evidence type="ECO:0000313" key="8">
    <source>
        <dbReference type="Proteomes" id="UP001403385"/>
    </source>
</evidence>
<keyword evidence="8" id="KW-1185">Reference proteome</keyword>
<protein>
    <submittedName>
        <fullName evidence="7">Translocation/assembly module TamB domain-containing protein</fullName>
    </submittedName>
</protein>
<accession>A0AAW9S7A1</accession>
<dbReference type="EMBL" id="JBDKWZ010000001">
    <property type="protein sequence ID" value="MEN7546636.1"/>
    <property type="molecule type" value="Genomic_DNA"/>
</dbReference>
<evidence type="ECO:0000259" key="6">
    <source>
        <dbReference type="Pfam" id="PF04357"/>
    </source>
</evidence>
<dbReference type="Pfam" id="PF04357">
    <property type="entry name" value="TamB"/>
    <property type="match status" value="1"/>
</dbReference>